<accession>A0A8J5X4M6</accession>
<evidence type="ECO:0000313" key="4">
    <source>
        <dbReference type="Proteomes" id="UP000751190"/>
    </source>
</evidence>
<evidence type="ECO:0000259" key="2">
    <source>
        <dbReference type="PROSITE" id="PS00125"/>
    </source>
</evidence>
<dbReference type="EC" id="3.1.3.16" evidence="1"/>
<feature type="domain" description="Serine/threonine specific protein phosphatases" evidence="2">
    <location>
        <begin position="147"/>
        <end position="152"/>
    </location>
</feature>
<dbReference type="InterPro" id="IPR004843">
    <property type="entry name" value="Calcineurin-like_PHP"/>
</dbReference>
<dbReference type="OrthoDB" id="5593063at2759"/>
<dbReference type="Gene3D" id="3.60.21.10">
    <property type="match status" value="1"/>
</dbReference>
<organism evidence="3 4">
    <name type="scientific">Diacronema lutheri</name>
    <name type="common">Unicellular marine alga</name>
    <name type="synonym">Monochrysis lutheri</name>
    <dbReference type="NCBI Taxonomy" id="2081491"/>
    <lineage>
        <taxon>Eukaryota</taxon>
        <taxon>Haptista</taxon>
        <taxon>Haptophyta</taxon>
        <taxon>Pavlovophyceae</taxon>
        <taxon>Pavlovales</taxon>
        <taxon>Pavlovaceae</taxon>
        <taxon>Diacronema</taxon>
    </lineage>
</organism>
<proteinExistence type="inferred from homology"/>
<dbReference type="PRINTS" id="PR00114">
    <property type="entry name" value="STPHPHTASE"/>
</dbReference>
<dbReference type="OMA" id="YPAACNF"/>
<dbReference type="GO" id="GO:0097720">
    <property type="term" value="P:calcineurin-mediated signaling"/>
    <property type="evidence" value="ECO:0007669"/>
    <property type="project" value="InterPro"/>
</dbReference>
<keyword evidence="4" id="KW-1185">Reference proteome</keyword>
<evidence type="ECO:0000313" key="3">
    <source>
        <dbReference type="EMBL" id="KAG8459273.1"/>
    </source>
</evidence>
<dbReference type="InterPro" id="IPR029052">
    <property type="entry name" value="Metallo-depent_PP-like"/>
</dbReference>
<keyword evidence="1" id="KW-0378">Hydrolase</keyword>
<reference evidence="3" key="1">
    <citation type="submission" date="2021-05" db="EMBL/GenBank/DDBJ databases">
        <title>The genome of the haptophyte Pavlova lutheri (Diacronema luteri, Pavlovales) - a model for lipid biosynthesis in eukaryotic algae.</title>
        <authorList>
            <person name="Hulatt C.J."/>
            <person name="Posewitz M.C."/>
        </authorList>
    </citation>
    <scope>NUCLEOTIDE SEQUENCE</scope>
    <source>
        <strain evidence="3">NIVA-4/92</strain>
    </source>
</reference>
<dbReference type="PROSITE" id="PS00125">
    <property type="entry name" value="SER_THR_PHOSPHATASE"/>
    <property type="match status" value="1"/>
</dbReference>
<dbReference type="EMBL" id="JAGTXO010000042">
    <property type="protein sequence ID" value="KAG8459273.1"/>
    <property type="molecule type" value="Genomic_DNA"/>
</dbReference>
<dbReference type="SMART" id="SM00156">
    <property type="entry name" value="PP2Ac"/>
    <property type="match status" value="1"/>
</dbReference>
<dbReference type="Proteomes" id="UP000751190">
    <property type="component" value="Unassembled WGS sequence"/>
</dbReference>
<gene>
    <name evidence="3" type="ORF">KFE25_014118</name>
</gene>
<comment type="caution">
    <text evidence="3">The sequence shown here is derived from an EMBL/GenBank/DDBJ whole genome shotgun (WGS) entry which is preliminary data.</text>
</comment>
<dbReference type="InterPro" id="IPR043360">
    <property type="entry name" value="PP2B"/>
</dbReference>
<evidence type="ECO:0000256" key="1">
    <source>
        <dbReference type="RuleBase" id="RU004273"/>
    </source>
</evidence>
<comment type="similarity">
    <text evidence="1">Belongs to the PPP phosphatase family.</text>
</comment>
<comment type="catalytic activity">
    <reaction evidence="1">
        <text>O-phospho-L-threonyl-[protein] + H2O = L-threonyl-[protein] + phosphate</text>
        <dbReference type="Rhea" id="RHEA:47004"/>
        <dbReference type="Rhea" id="RHEA-COMP:11060"/>
        <dbReference type="Rhea" id="RHEA-COMP:11605"/>
        <dbReference type="ChEBI" id="CHEBI:15377"/>
        <dbReference type="ChEBI" id="CHEBI:30013"/>
        <dbReference type="ChEBI" id="CHEBI:43474"/>
        <dbReference type="ChEBI" id="CHEBI:61977"/>
        <dbReference type="EC" id="3.1.3.16"/>
    </reaction>
</comment>
<dbReference type="GO" id="GO:0033192">
    <property type="term" value="F:calmodulin-dependent protein phosphatase activity"/>
    <property type="evidence" value="ECO:0007669"/>
    <property type="project" value="InterPro"/>
</dbReference>
<dbReference type="InterPro" id="IPR006186">
    <property type="entry name" value="Ser/Thr-sp_prot-phosphatase"/>
</dbReference>
<protein>
    <recommendedName>
        <fullName evidence="1">Serine/threonine-protein phosphatase</fullName>
        <ecNumber evidence="1">3.1.3.16</ecNumber>
    </recommendedName>
</protein>
<dbReference type="SUPFAM" id="SSF56300">
    <property type="entry name" value="Metallo-dependent phosphatases"/>
    <property type="match status" value="1"/>
</dbReference>
<sequence length="483" mass="54707">MAAPPAVMAEVKSVPERLDNGVQAPPLHPLPHNDLFKGNKVQPEVLRLHLLKEGKITEDDVCRLCKDAMAAFRAEPNIIKLEGNVNIVGDIHGQYYDLMKVFEIGGKVEEVPYLFLGDYVDRGTFSCEVVLYLMALKSTHPKKVFCIRGNHECRALTRTFNFKNECLHKYSMRVYDAFMDVFDTLPLCALLDAKFLCCHGGIGPSFHTLEDINRIDRFSEPPEAGPMCDLLWADPTPDEDDEVQAKPFTPNTTRGCSYLFNSKAALRFLKDNQLLSIVRAHEAQKEGFKMHKKDPENDFPAVITLFSAPNYCDVYKNKAAILKYQNTLINIRQFKQTQHPYCLPNFMNVFTWSLPFVGEKMSQFLSDALLMADLDAEFEDDGSAATSKAFSASEKDERRRQIKAKVKAMAKFVKTYEASRLNNEELIHLGGLADRGITQHNMSAEARAKLMSLVQNDEETEEAFLAARSLDSLNEKRPMMKKQ</sequence>
<dbReference type="AlphaFoldDB" id="A0A8J5X4M6"/>
<name>A0A8J5X4M6_DIALT</name>
<dbReference type="Pfam" id="PF00149">
    <property type="entry name" value="Metallophos"/>
    <property type="match status" value="1"/>
</dbReference>
<dbReference type="PANTHER" id="PTHR45673">
    <property type="entry name" value="SERINE/THREONINE-PROTEIN PHOSPHATASE 2B CATALYTIC SUBUNIT 1-RELATED"/>
    <property type="match status" value="1"/>
</dbReference>